<evidence type="ECO:0000256" key="4">
    <source>
        <dbReference type="ARBA" id="ARBA00022989"/>
    </source>
</evidence>
<feature type="transmembrane region" description="Helical" evidence="7">
    <location>
        <begin position="235"/>
        <end position="256"/>
    </location>
</feature>
<proteinExistence type="inferred from homology"/>
<dbReference type="AlphaFoldDB" id="A0AAD5H9W5"/>
<comment type="caution">
    <text evidence="8">The sequence shown here is derived from an EMBL/GenBank/DDBJ whole genome shotgun (WGS) entry which is preliminary data.</text>
</comment>
<evidence type="ECO:0000313" key="9">
    <source>
        <dbReference type="Proteomes" id="UP001206595"/>
    </source>
</evidence>
<dbReference type="PANTHER" id="PTHR11432">
    <property type="entry name" value="NADH DEHYDROGENASE SUBUNIT 1"/>
    <property type="match status" value="1"/>
</dbReference>
<comment type="subcellular location">
    <subcellularLocation>
        <location evidence="1">Membrane</location>
        <topology evidence="1">Multi-pass membrane protein</topology>
    </subcellularLocation>
    <subcellularLocation>
        <location evidence="6">Mitochondrion inner membrane</location>
        <topology evidence="6">Multi-pass membrane protein</topology>
    </subcellularLocation>
</comment>
<dbReference type="InterPro" id="IPR018086">
    <property type="entry name" value="NADH_UbQ_OxRdtase_su1_CS"/>
</dbReference>
<dbReference type="GO" id="GO:0009060">
    <property type="term" value="P:aerobic respiration"/>
    <property type="evidence" value="ECO:0007669"/>
    <property type="project" value="TreeGrafter"/>
</dbReference>
<evidence type="ECO:0000256" key="3">
    <source>
        <dbReference type="ARBA" id="ARBA00022692"/>
    </source>
</evidence>
<dbReference type="NCBIfam" id="NF004741">
    <property type="entry name" value="PRK06076.1-2"/>
    <property type="match status" value="1"/>
</dbReference>
<keyword evidence="5 7" id="KW-0472">Membrane</keyword>
<evidence type="ECO:0008006" key="10">
    <source>
        <dbReference type="Google" id="ProtNLM"/>
    </source>
</evidence>
<keyword evidence="6" id="KW-0520">NAD</keyword>
<dbReference type="PROSITE" id="PS00668">
    <property type="entry name" value="COMPLEX1_ND1_2"/>
    <property type="match status" value="1"/>
</dbReference>
<dbReference type="GeneID" id="75909726"/>
<keyword evidence="4 7" id="KW-1133">Transmembrane helix</keyword>
<dbReference type="Pfam" id="PF00146">
    <property type="entry name" value="NADHdh"/>
    <property type="match status" value="1"/>
</dbReference>
<keyword evidence="9" id="KW-1185">Reference proteome</keyword>
<gene>
    <name evidence="8" type="ORF">K450DRAFT_181535</name>
</gene>
<reference evidence="8" key="1">
    <citation type="submission" date="2021-06" db="EMBL/GenBank/DDBJ databases">
        <authorList>
            <consortium name="DOE Joint Genome Institute"/>
            <person name="Mondo S.J."/>
            <person name="Amses K.R."/>
            <person name="Simmons D.R."/>
            <person name="Longcore J.E."/>
            <person name="Seto K."/>
            <person name="Alves G.H."/>
            <person name="Bonds A.E."/>
            <person name="Quandt C.A."/>
            <person name="Davis W.J."/>
            <person name="Chang Y."/>
            <person name="Letcher P.M."/>
            <person name="Powell M.J."/>
            <person name="Kuo A."/>
            <person name="Labutti K."/>
            <person name="Pangilinan J."/>
            <person name="Andreopoulos W."/>
            <person name="Tritt A."/>
            <person name="Riley R."/>
            <person name="Hundley H."/>
            <person name="Johnson J."/>
            <person name="Lipzen A."/>
            <person name="Barry K."/>
            <person name="Berbee M.L."/>
            <person name="Buchler N.E."/>
            <person name="Grigoriev I.V."/>
            <person name="Spatafora J.W."/>
            <person name="Stajich J.E."/>
            <person name="James T.Y."/>
        </authorList>
    </citation>
    <scope>NUCLEOTIDE SEQUENCE</scope>
    <source>
        <strain evidence="8">AG</strain>
    </source>
</reference>
<dbReference type="RefSeq" id="XP_051439957.1">
    <property type="nucleotide sequence ID" value="XM_051584376.1"/>
</dbReference>
<dbReference type="GO" id="GO:0003954">
    <property type="term" value="F:NADH dehydrogenase activity"/>
    <property type="evidence" value="ECO:0007669"/>
    <property type="project" value="TreeGrafter"/>
</dbReference>
<sequence length="325" mass="35668">MLLSLIEVLIVIVPLLLSVAFMTIAERKAMGSMQRRLGPNVVGYYGLLQPFADALKLFVKESVIPAHANKALFLFAPVLTLIVSLLSWGVIPFGSGLTLADISLGILYLLAVSSLGIYGVVFAGWSANSKYAFLGSLRSTAQMISYEVVIGLVILTVILCLGSLNLTSIIESQISTWYIIPLLPLSLMFLVSIIAETNRAPFDLPEAESELVAGFFTEHSSVPFVMFFLAEYGSIILMSTLYSILFLGGYLVPFVFFENPTFLSLEGLALGLKVCLLLFIFIWVRASFPRLRYDQLMSFCWTGMLPVALGFIILVPSIIMAFEIA</sequence>
<dbReference type="GO" id="GO:0005743">
    <property type="term" value="C:mitochondrial inner membrane"/>
    <property type="evidence" value="ECO:0007669"/>
    <property type="project" value="UniProtKB-SubCell"/>
</dbReference>
<organism evidence="8 9">
    <name type="scientific">Umbelopsis ramanniana AG</name>
    <dbReference type="NCBI Taxonomy" id="1314678"/>
    <lineage>
        <taxon>Eukaryota</taxon>
        <taxon>Fungi</taxon>
        <taxon>Fungi incertae sedis</taxon>
        <taxon>Mucoromycota</taxon>
        <taxon>Mucoromycotina</taxon>
        <taxon>Umbelopsidomycetes</taxon>
        <taxon>Umbelopsidales</taxon>
        <taxon>Umbelopsidaceae</taxon>
        <taxon>Umbelopsis</taxon>
    </lineage>
</organism>
<dbReference type="Proteomes" id="UP001206595">
    <property type="component" value="Unassembled WGS sequence"/>
</dbReference>
<reference evidence="8" key="2">
    <citation type="journal article" date="2022" name="Proc. Natl. Acad. Sci. U.S.A.">
        <title>Diploid-dominant life cycles characterize the early evolution of Fungi.</title>
        <authorList>
            <person name="Amses K.R."/>
            <person name="Simmons D.R."/>
            <person name="Longcore J.E."/>
            <person name="Mondo S.J."/>
            <person name="Seto K."/>
            <person name="Jeronimo G.H."/>
            <person name="Bonds A.E."/>
            <person name="Quandt C.A."/>
            <person name="Davis W.J."/>
            <person name="Chang Y."/>
            <person name="Federici B.A."/>
            <person name="Kuo A."/>
            <person name="LaButti K."/>
            <person name="Pangilinan J."/>
            <person name="Andreopoulos W."/>
            <person name="Tritt A."/>
            <person name="Riley R."/>
            <person name="Hundley H."/>
            <person name="Johnson J."/>
            <person name="Lipzen A."/>
            <person name="Barry K."/>
            <person name="Lang B.F."/>
            <person name="Cuomo C.A."/>
            <person name="Buchler N.E."/>
            <person name="Grigoriev I.V."/>
            <person name="Spatafora J.W."/>
            <person name="Stajich J.E."/>
            <person name="James T.Y."/>
        </authorList>
    </citation>
    <scope>NUCLEOTIDE SEQUENCE</scope>
    <source>
        <strain evidence="8">AG</strain>
    </source>
</reference>
<dbReference type="PROSITE" id="PS00667">
    <property type="entry name" value="COMPLEX1_ND1_1"/>
    <property type="match status" value="1"/>
</dbReference>
<evidence type="ECO:0000256" key="1">
    <source>
        <dbReference type="ARBA" id="ARBA00004141"/>
    </source>
</evidence>
<comment type="similarity">
    <text evidence="2 6">Belongs to the complex I subunit 1 family.</text>
</comment>
<name>A0AAD5H9W5_UMBRA</name>
<keyword evidence="3 6" id="KW-0812">Transmembrane</keyword>
<protein>
    <recommendedName>
        <fullName evidence="10">NADH-ubiquinone oxidoreductase chain 1</fullName>
    </recommendedName>
</protein>
<evidence type="ECO:0000256" key="7">
    <source>
        <dbReference type="SAM" id="Phobius"/>
    </source>
</evidence>
<dbReference type="PANTHER" id="PTHR11432:SF3">
    <property type="entry name" value="NADH-UBIQUINONE OXIDOREDUCTASE CHAIN 1"/>
    <property type="match status" value="1"/>
</dbReference>
<dbReference type="EMBL" id="MU621021">
    <property type="protein sequence ID" value="KAI8574951.1"/>
    <property type="molecule type" value="Genomic_DNA"/>
</dbReference>
<evidence type="ECO:0000256" key="5">
    <source>
        <dbReference type="ARBA" id="ARBA00023136"/>
    </source>
</evidence>
<feature type="transmembrane region" description="Helical" evidence="7">
    <location>
        <begin position="106"/>
        <end position="127"/>
    </location>
</feature>
<feature type="transmembrane region" description="Helical" evidence="7">
    <location>
        <begin position="72"/>
        <end position="94"/>
    </location>
</feature>
<feature type="transmembrane region" description="Helical" evidence="7">
    <location>
        <begin position="176"/>
        <end position="195"/>
    </location>
</feature>
<dbReference type="InterPro" id="IPR001694">
    <property type="entry name" value="NADH_UbQ_OxRdtase_su1/FPO"/>
</dbReference>
<evidence type="ECO:0000256" key="2">
    <source>
        <dbReference type="ARBA" id="ARBA00010535"/>
    </source>
</evidence>
<feature type="transmembrane region" description="Helical" evidence="7">
    <location>
        <begin position="6"/>
        <end position="25"/>
    </location>
</feature>
<evidence type="ECO:0000256" key="6">
    <source>
        <dbReference type="RuleBase" id="RU000471"/>
    </source>
</evidence>
<feature type="transmembrane region" description="Helical" evidence="7">
    <location>
        <begin position="262"/>
        <end position="284"/>
    </location>
</feature>
<feature type="transmembrane region" description="Helical" evidence="7">
    <location>
        <begin position="148"/>
        <end position="170"/>
    </location>
</feature>
<accession>A0AAD5H9W5</accession>
<evidence type="ECO:0000313" key="8">
    <source>
        <dbReference type="EMBL" id="KAI8574951.1"/>
    </source>
</evidence>
<dbReference type="HAMAP" id="MF_01350">
    <property type="entry name" value="NDH1_NuoH"/>
    <property type="match status" value="1"/>
</dbReference>
<feature type="transmembrane region" description="Helical" evidence="7">
    <location>
        <begin position="296"/>
        <end position="322"/>
    </location>
</feature>